<comment type="catalytic activity">
    <reaction evidence="6">
        <text>L-asparagine + H2O = L-aspartate + NH4(+)</text>
        <dbReference type="Rhea" id="RHEA:21016"/>
        <dbReference type="ChEBI" id="CHEBI:15377"/>
        <dbReference type="ChEBI" id="CHEBI:28938"/>
        <dbReference type="ChEBI" id="CHEBI:29991"/>
        <dbReference type="ChEBI" id="CHEBI:58048"/>
        <dbReference type="EC" id="3.5.1.1"/>
    </reaction>
</comment>
<keyword evidence="11" id="KW-1185">Reference proteome</keyword>
<organism evidence="10 11">
    <name type="scientific">Stylophora pistillata</name>
    <name type="common">Smooth cauliflower coral</name>
    <dbReference type="NCBI Taxonomy" id="50429"/>
    <lineage>
        <taxon>Eukaryota</taxon>
        <taxon>Metazoa</taxon>
        <taxon>Cnidaria</taxon>
        <taxon>Anthozoa</taxon>
        <taxon>Hexacorallia</taxon>
        <taxon>Scleractinia</taxon>
        <taxon>Astrocoeniina</taxon>
        <taxon>Pocilloporidae</taxon>
        <taxon>Stylophora</taxon>
    </lineage>
</organism>
<dbReference type="STRING" id="50429.A0A2B4RU11"/>
<dbReference type="GO" id="GO:0008798">
    <property type="term" value="F:beta-aspartyl-peptidase activity"/>
    <property type="evidence" value="ECO:0007669"/>
    <property type="project" value="UniProtKB-EC"/>
</dbReference>
<feature type="binding site" evidence="8">
    <location>
        <begin position="218"/>
        <end position="221"/>
    </location>
    <ligand>
        <name>substrate</name>
    </ligand>
</feature>
<evidence type="ECO:0000313" key="10">
    <source>
        <dbReference type="EMBL" id="PFX19808.1"/>
    </source>
</evidence>
<gene>
    <name evidence="10" type="primary">ASRGL1</name>
    <name evidence="10" type="ORF">AWC38_SpisGene15770</name>
</gene>
<evidence type="ECO:0000256" key="6">
    <source>
        <dbReference type="ARBA" id="ARBA00049366"/>
    </source>
</evidence>
<comment type="similarity">
    <text evidence="2">Belongs to the Ntn-hydrolase family.</text>
</comment>
<keyword evidence="3" id="KW-0645">Protease</keyword>
<dbReference type="Pfam" id="PF01112">
    <property type="entry name" value="Asparaginase_2"/>
    <property type="match status" value="1"/>
</dbReference>
<dbReference type="FunFam" id="3.60.20.30:FF:000001">
    <property type="entry name" value="Isoaspartyl peptidase/L-asparaginase"/>
    <property type="match status" value="1"/>
</dbReference>
<accession>A0A2B4RU11</accession>
<dbReference type="GO" id="GO:0006508">
    <property type="term" value="P:proteolysis"/>
    <property type="evidence" value="ECO:0007669"/>
    <property type="project" value="UniProtKB-KW"/>
</dbReference>
<feature type="binding site" evidence="8">
    <location>
        <begin position="240"/>
        <end position="243"/>
    </location>
    <ligand>
        <name>substrate</name>
    </ligand>
</feature>
<evidence type="ECO:0000256" key="3">
    <source>
        <dbReference type="ARBA" id="ARBA00022670"/>
    </source>
</evidence>
<evidence type="ECO:0000256" key="7">
    <source>
        <dbReference type="PIRSR" id="PIRSR600246-1"/>
    </source>
</evidence>
<comment type="caution">
    <text evidence="10">The sequence shown here is derived from an EMBL/GenBank/DDBJ whole genome shotgun (WGS) entry which is preliminary data.</text>
</comment>
<dbReference type="InterPro" id="IPR000246">
    <property type="entry name" value="Peptidase_T2"/>
</dbReference>
<proteinExistence type="inferred from homology"/>
<evidence type="ECO:0000256" key="9">
    <source>
        <dbReference type="PIRSR" id="PIRSR600246-3"/>
    </source>
</evidence>
<dbReference type="PANTHER" id="PTHR10188">
    <property type="entry name" value="L-ASPARAGINASE"/>
    <property type="match status" value="1"/>
</dbReference>
<dbReference type="Proteomes" id="UP000225706">
    <property type="component" value="Unassembled WGS sequence"/>
</dbReference>
<dbReference type="Gene3D" id="3.60.20.30">
    <property type="entry name" value="(Glycosyl)asparaginase"/>
    <property type="match status" value="1"/>
</dbReference>
<evidence type="ECO:0000256" key="5">
    <source>
        <dbReference type="ARBA" id="ARBA00022813"/>
    </source>
</evidence>
<evidence type="ECO:0000256" key="8">
    <source>
        <dbReference type="PIRSR" id="PIRSR600246-2"/>
    </source>
</evidence>
<feature type="site" description="Cleavage; by autolysis" evidence="9">
    <location>
        <begin position="189"/>
        <end position="190"/>
    </location>
</feature>
<dbReference type="PANTHER" id="PTHR10188:SF43">
    <property type="entry name" value="ASPARAGINASE (EUROFUNG)"/>
    <property type="match status" value="1"/>
</dbReference>
<dbReference type="AlphaFoldDB" id="A0A2B4RU11"/>
<dbReference type="SUPFAM" id="SSF56235">
    <property type="entry name" value="N-terminal nucleophile aminohydrolases (Ntn hydrolases)"/>
    <property type="match status" value="1"/>
</dbReference>
<dbReference type="InterPro" id="IPR033844">
    <property type="entry name" value="ASRGL1_meta"/>
</dbReference>
<evidence type="ECO:0000256" key="4">
    <source>
        <dbReference type="ARBA" id="ARBA00022801"/>
    </source>
</evidence>
<name>A0A2B4RU11_STYPI</name>
<evidence type="ECO:0000256" key="2">
    <source>
        <dbReference type="ARBA" id="ARBA00010872"/>
    </source>
</evidence>
<keyword evidence="5" id="KW-0068">Autocatalytic cleavage</keyword>
<comment type="catalytic activity">
    <reaction evidence="1">
        <text>Cleavage of a beta-linked Asp residue from the N-terminus of a polypeptide.</text>
        <dbReference type="EC" id="3.4.19.5"/>
    </reaction>
</comment>
<evidence type="ECO:0000256" key="1">
    <source>
        <dbReference type="ARBA" id="ARBA00000306"/>
    </source>
</evidence>
<feature type="active site" description="Nucleophile" evidence="7">
    <location>
        <position position="190"/>
    </location>
</feature>
<dbReference type="GO" id="GO:0004067">
    <property type="term" value="F:asparaginase activity"/>
    <property type="evidence" value="ECO:0007669"/>
    <property type="project" value="UniProtKB-EC"/>
</dbReference>
<dbReference type="OrthoDB" id="7881616at2759"/>
<dbReference type="EMBL" id="LSMT01000344">
    <property type="protein sequence ID" value="PFX19808.1"/>
    <property type="molecule type" value="Genomic_DNA"/>
</dbReference>
<keyword evidence="4" id="KW-0378">Hydrolase</keyword>
<dbReference type="GO" id="GO:0033345">
    <property type="term" value="P:L-asparagine catabolic process via L-aspartate"/>
    <property type="evidence" value="ECO:0007669"/>
    <property type="project" value="TreeGrafter"/>
</dbReference>
<reference evidence="11" key="1">
    <citation type="journal article" date="2017" name="bioRxiv">
        <title>Comparative analysis of the genomes of Stylophora pistillata and Acropora digitifera provides evidence for extensive differences between species of corals.</title>
        <authorList>
            <person name="Voolstra C.R."/>
            <person name="Li Y."/>
            <person name="Liew Y.J."/>
            <person name="Baumgarten S."/>
            <person name="Zoccola D."/>
            <person name="Flot J.-F."/>
            <person name="Tambutte S."/>
            <person name="Allemand D."/>
            <person name="Aranda M."/>
        </authorList>
    </citation>
    <scope>NUCLEOTIDE SEQUENCE [LARGE SCALE GENOMIC DNA]</scope>
</reference>
<dbReference type="CDD" id="cd04702">
    <property type="entry name" value="ASRGL1_like"/>
    <property type="match status" value="1"/>
</dbReference>
<dbReference type="GO" id="GO:0005737">
    <property type="term" value="C:cytoplasm"/>
    <property type="evidence" value="ECO:0007669"/>
    <property type="project" value="TreeGrafter"/>
</dbReference>
<evidence type="ECO:0000313" key="11">
    <source>
        <dbReference type="Proteomes" id="UP000225706"/>
    </source>
</evidence>
<sequence>MEERKAPQPTTMQPCIIVHGGAWAIPDDWKESSVSGVKNAAQKGYESLIKGGTAVDAVEAAVRVLEDDPTFDAGHGSVLTEELTVEVDALIMDGQTLESGAVAAVTGIANPVSLARHVMENTPHSLLVGNGALKYAKKIDFPILSDPLALISEESRLQLEGNKNFNEAVLSGYNTTACNTATVANPGHDTVGAVALDSSGRLACATSTGGISLKMPGRVGDSPLIGCGGYANKEGAVSTTGHGESIMKILLAREVVCNMEGGYPPDFACTKALGKMFERVGGQGGAIAINKHGKVGRGFATKRMPWATIKEGVLKCGIEPNEETSDACY</sequence>
<dbReference type="InterPro" id="IPR029055">
    <property type="entry name" value="Ntn_hydrolases_N"/>
</dbReference>
<protein>
    <submittedName>
        <fullName evidence="10">Isoaspartyl peptidase/L-asparaginase</fullName>
    </submittedName>
</protein>